<feature type="domain" description="Nudix hydrolase" evidence="9">
    <location>
        <begin position="47"/>
        <end position="174"/>
    </location>
</feature>
<comment type="similarity">
    <text evidence="3">Belongs to the Nudix hydrolase family. NudC subfamily.</text>
</comment>
<evidence type="ECO:0000256" key="2">
    <source>
        <dbReference type="ARBA" id="ARBA00001947"/>
    </source>
</evidence>
<dbReference type="Gene3D" id="3.90.79.10">
    <property type="entry name" value="Nucleoside Triphosphate Pyrophosphohydrolase"/>
    <property type="match status" value="1"/>
</dbReference>
<dbReference type="PRINTS" id="PR00502">
    <property type="entry name" value="NUDIXFAMILY"/>
</dbReference>
<evidence type="ECO:0000256" key="8">
    <source>
        <dbReference type="RuleBase" id="RU003476"/>
    </source>
</evidence>
<dbReference type="SUPFAM" id="SSF55811">
    <property type="entry name" value="Nudix"/>
    <property type="match status" value="1"/>
</dbReference>
<accession>A0ABV7WL03</accession>
<dbReference type="Proteomes" id="UP001595685">
    <property type="component" value="Unassembled WGS sequence"/>
</dbReference>
<dbReference type="PROSITE" id="PS00893">
    <property type="entry name" value="NUDIX_BOX"/>
    <property type="match status" value="1"/>
</dbReference>
<evidence type="ECO:0000313" key="10">
    <source>
        <dbReference type="EMBL" id="MFC3689602.1"/>
    </source>
</evidence>
<dbReference type="InterPro" id="IPR000086">
    <property type="entry name" value="NUDIX_hydrolase_dom"/>
</dbReference>
<protein>
    <submittedName>
        <fullName evidence="10">NUDIX hydrolase</fullName>
        <ecNumber evidence="10">3.6.-.-</ecNumber>
    </submittedName>
</protein>
<dbReference type="PROSITE" id="PS51462">
    <property type="entry name" value="NUDIX"/>
    <property type="match status" value="1"/>
</dbReference>
<dbReference type="InterPro" id="IPR020084">
    <property type="entry name" value="NUDIX_hydrolase_CS"/>
</dbReference>
<keyword evidence="5 8" id="KW-0378">Hydrolase</keyword>
<evidence type="ECO:0000313" key="11">
    <source>
        <dbReference type="Proteomes" id="UP001595685"/>
    </source>
</evidence>
<evidence type="ECO:0000259" key="9">
    <source>
        <dbReference type="PROSITE" id="PS51462"/>
    </source>
</evidence>
<evidence type="ECO:0000256" key="6">
    <source>
        <dbReference type="ARBA" id="ARBA00022842"/>
    </source>
</evidence>
<dbReference type="CDD" id="cd03424">
    <property type="entry name" value="NUDIX_ADPRase_Nudt5_UGPPase_Nudt14"/>
    <property type="match status" value="1"/>
</dbReference>
<keyword evidence="11" id="KW-1185">Reference proteome</keyword>
<dbReference type="EMBL" id="JBHRWW010000011">
    <property type="protein sequence ID" value="MFC3689602.1"/>
    <property type="molecule type" value="Genomic_DNA"/>
</dbReference>
<keyword evidence="4" id="KW-0479">Metal-binding</keyword>
<comment type="catalytic activity">
    <reaction evidence="7">
        <text>a 5'-end NAD(+)-phospho-ribonucleoside in mRNA + H2O = a 5'-end phospho-adenosine-phospho-ribonucleoside in mRNA + beta-nicotinamide D-ribonucleotide + 2 H(+)</text>
        <dbReference type="Rhea" id="RHEA:60876"/>
        <dbReference type="Rhea" id="RHEA-COMP:15698"/>
        <dbReference type="Rhea" id="RHEA-COMP:15719"/>
        <dbReference type="ChEBI" id="CHEBI:14649"/>
        <dbReference type="ChEBI" id="CHEBI:15377"/>
        <dbReference type="ChEBI" id="CHEBI:15378"/>
        <dbReference type="ChEBI" id="CHEBI:144029"/>
        <dbReference type="ChEBI" id="CHEBI:144051"/>
    </reaction>
    <physiologicalReaction direction="left-to-right" evidence="7">
        <dbReference type="Rhea" id="RHEA:60877"/>
    </physiologicalReaction>
</comment>
<sequence>MSDDAAGTSRWQVLGERSLYESPWVTLHLLDVVHPGGHRYEHHAVRSTAAAVACAVRRPDGAVLLMWRHRVVPDAWGWEVPAGRVEPGEGVEEAAARETLEETGWTVRDVRRLTGFHPLGGSADQRFEVCLAEAGEQVGPHDPVEADEVGWFSPAQVRALLTDGQVQEGLSVVALLWLLSGLDG</sequence>
<dbReference type="InterPro" id="IPR015797">
    <property type="entry name" value="NUDIX_hydrolase-like_dom_sf"/>
</dbReference>
<dbReference type="PANTHER" id="PTHR42904">
    <property type="entry name" value="NUDIX HYDROLASE, NUDC SUBFAMILY"/>
    <property type="match status" value="1"/>
</dbReference>
<comment type="cofactor">
    <cofactor evidence="2">
        <name>Zn(2+)</name>
        <dbReference type="ChEBI" id="CHEBI:29105"/>
    </cofactor>
</comment>
<name>A0ABV7WL03_9MICO</name>
<gene>
    <name evidence="10" type="ORF">ACFOLH_14720</name>
</gene>
<dbReference type="PANTHER" id="PTHR42904:SF6">
    <property type="entry name" value="NAD-CAPPED RNA HYDROLASE NUDT12"/>
    <property type="match status" value="1"/>
</dbReference>
<proteinExistence type="inferred from homology"/>
<dbReference type="InterPro" id="IPR050241">
    <property type="entry name" value="NAD-cap_RNA_hydrolase_NudC"/>
</dbReference>
<dbReference type="InterPro" id="IPR020476">
    <property type="entry name" value="Nudix_hydrolase"/>
</dbReference>
<evidence type="ECO:0000256" key="4">
    <source>
        <dbReference type="ARBA" id="ARBA00022723"/>
    </source>
</evidence>
<organism evidence="10 11">
    <name type="scientific">Aquipuribacter hungaricus</name>
    <dbReference type="NCBI Taxonomy" id="545624"/>
    <lineage>
        <taxon>Bacteria</taxon>
        <taxon>Bacillati</taxon>
        <taxon>Actinomycetota</taxon>
        <taxon>Actinomycetes</taxon>
        <taxon>Micrococcales</taxon>
        <taxon>Intrasporangiaceae</taxon>
        <taxon>Aquipuribacter</taxon>
    </lineage>
</organism>
<keyword evidence="6" id="KW-0460">Magnesium</keyword>
<evidence type="ECO:0000256" key="5">
    <source>
        <dbReference type="ARBA" id="ARBA00022801"/>
    </source>
</evidence>
<dbReference type="Pfam" id="PF00293">
    <property type="entry name" value="NUDIX"/>
    <property type="match status" value="1"/>
</dbReference>
<dbReference type="RefSeq" id="WP_340295879.1">
    <property type="nucleotide sequence ID" value="NZ_JBBEOI010000334.1"/>
</dbReference>
<dbReference type="EC" id="3.6.-.-" evidence="10"/>
<comment type="caution">
    <text evidence="10">The sequence shown here is derived from an EMBL/GenBank/DDBJ whole genome shotgun (WGS) entry which is preliminary data.</text>
</comment>
<evidence type="ECO:0000256" key="7">
    <source>
        <dbReference type="ARBA" id="ARBA00023679"/>
    </source>
</evidence>
<dbReference type="GO" id="GO:0016787">
    <property type="term" value="F:hydrolase activity"/>
    <property type="evidence" value="ECO:0007669"/>
    <property type="project" value="UniProtKB-KW"/>
</dbReference>
<evidence type="ECO:0000256" key="1">
    <source>
        <dbReference type="ARBA" id="ARBA00001946"/>
    </source>
</evidence>
<comment type="cofactor">
    <cofactor evidence="1">
        <name>Mg(2+)</name>
        <dbReference type="ChEBI" id="CHEBI:18420"/>
    </cofactor>
</comment>
<evidence type="ECO:0000256" key="3">
    <source>
        <dbReference type="ARBA" id="ARBA00009595"/>
    </source>
</evidence>
<reference evidence="11" key="1">
    <citation type="journal article" date="2019" name="Int. J. Syst. Evol. Microbiol.">
        <title>The Global Catalogue of Microorganisms (GCM) 10K type strain sequencing project: providing services to taxonomists for standard genome sequencing and annotation.</title>
        <authorList>
            <consortium name="The Broad Institute Genomics Platform"/>
            <consortium name="The Broad Institute Genome Sequencing Center for Infectious Disease"/>
            <person name="Wu L."/>
            <person name="Ma J."/>
        </authorList>
    </citation>
    <scope>NUCLEOTIDE SEQUENCE [LARGE SCALE GENOMIC DNA]</scope>
    <source>
        <strain evidence="11">NCAIM B.02333</strain>
    </source>
</reference>